<sequence>MSTLIKLLFSRFRKGLVTTSVDADNIEVIGQDLKKLISAKLKRSFNIREVDTGSCGACEAEIIAANNPIYDISQYGISFVASPRHADALLVTGPVSKNMVMALKKTYAAMPGPKLVISCGDCALDGGIFKGSYYVAGGVGNILPVDFHIPGCPPSPKDIIRIIYSFLKT</sequence>
<gene>
    <name evidence="8" type="ORF">A2462_02470</name>
</gene>
<accession>A0A1F4TRG1</accession>
<dbReference type="PANTHER" id="PTHR42989">
    <property type="entry name" value="HYDROGENASE-4 COMPONENT I"/>
    <property type="match status" value="1"/>
</dbReference>
<keyword evidence="3" id="KW-0004">4Fe-4S</keyword>
<keyword evidence="6" id="KW-0411">Iron-sulfur</keyword>
<dbReference type="AlphaFoldDB" id="A0A1F4TRG1"/>
<dbReference type="EMBL" id="MEUI01000004">
    <property type="protein sequence ID" value="OGC35315.1"/>
    <property type="molecule type" value="Genomic_DNA"/>
</dbReference>
<name>A0A1F4TRG1_UNCSA</name>
<reference evidence="8 9" key="1">
    <citation type="journal article" date="2016" name="Nat. Commun.">
        <title>Thousands of microbial genomes shed light on interconnected biogeochemical processes in an aquifer system.</title>
        <authorList>
            <person name="Anantharaman K."/>
            <person name="Brown C.T."/>
            <person name="Hug L.A."/>
            <person name="Sharon I."/>
            <person name="Castelle C.J."/>
            <person name="Probst A.J."/>
            <person name="Thomas B.C."/>
            <person name="Singh A."/>
            <person name="Wilkins M.J."/>
            <person name="Karaoz U."/>
            <person name="Brodie E.L."/>
            <person name="Williams K.H."/>
            <person name="Hubbard S.S."/>
            <person name="Banfield J.F."/>
        </authorList>
    </citation>
    <scope>NUCLEOTIDE SEQUENCE [LARGE SCALE GENOMIC DNA]</scope>
</reference>
<dbReference type="SUPFAM" id="SSF56770">
    <property type="entry name" value="HydA/Nqo6-like"/>
    <property type="match status" value="1"/>
</dbReference>
<organism evidence="8 9">
    <name type="scientific">candidate division WOR-1 bacterium RIFOXYC2_FULL_41_25</name>
    <dbReference type="NCBI Taxonomy" id="1802586"/>
    <lineage>
        <taxon>Bacteria</taxon>
        <taxon>Bacillati</taxon>
        <taxon>Saganbacteria</taxon>
    </lineage>
</organism>
<keyword evidence="4" id="KW-0479">Metal-binding</keyword>
<evidence type="ECO:0000256" key="6">
    <source>
        <dbReference type="ARBA" id="ARBA00023014"/>
    </source>
</evidence>
<feature type="domain" description="NADH:ubiquinone oxidoreductase-like 20kDa subunit" evidence="7">
    <location>
        <begin position="55"/>
        <end position="164"/>
    </location>
</feature>
<dbReference type="Proteomes" id="UP000177309">
    <property type="component" value="Unassembled WGS sequence"/>
</dbReference>
<protein>
    <submittedName>
        <fullName evidence="8">Hydrogenase</fullName>
    </submittedName>
</protein>
<dbReference type="NCBIfam" id="NF005012">
    <property type="entry name" value="PRK06411.1"/>
    <property type="match status" value="1"/>
</dbReference>
<dbReference type="Gene3D" id="3.40.50.12280">
    <property type="match status" value="1"/>
</dbReference>
<comment type="cofactor">
    <cofactor evidence="1">
        <name>[4Fe-4S] cluster</name>
        <dbReference type="ChEBI" id="CHEBI:49883"/>
    </cofactor>
</comment>
<dbReference type="InterPro" id="IPR006137">
    <property type="entry name" value="NADH_UbQ_OxRdtase-like_20kDa"/>
</dbReference>
<evidence type="ECO:0000256" key="1">
    <source>
        <dbReference type="ARBA" id="ARBA00001966"/>
    </source>
</evidence>
<proteinExistence type="inferred from homology"/>
<dbReference type="PANTHER" id="PTHR42989:SF1">
    <property type="entry name" value="FORMATE HYDROGENLYASE SUBUNIT 7-RELATED"/>
    <property type="match status" value="1"/>
</dbReference>
<evidence type="ECO:0000259" key="7">
    <source>
        <dbReference type="Pfam" id="PF01058"/>
    </source>
</evidence>
<evidence type="ECO:0000256" key="3">
    <source>
        <dbReference type="ARBA" id="ARBA00022485"/>
    </source>
</evidence>
<comment type="caution">
    <text evidence="8">The sequence shown here is derived from an EMBL/GenBank/DDBJ whole genome shotgun (WGS) entry which is preliminary data.</text>
</comment>
<evidence type="ECO:0000256" key="4">
    <source>
        <dbReference type="ARBA" id="ARBA00022723"/>
    </source>
</evidence>
<evidence type="ECO:0000313" key="8">
    <source>
        <dbReference type="EMBL" id="OGC35315.1"/>
    </source>
</evidence>
<evidence type="ECO:0000256" key="5">
    <source>
        <dbReference type="ARBA" id="ARBA00023004"/>
    </source>
</evidence>
<dbReference type="GO" id="GO:0051539">
    <property type="term" value="F:4 iron, 4 sulfur cluster binding"/>
    <property type="evidence" value="ECO:0007669"/>
    <property type="project" value="UniProtKB-KW"/>
</dbReference>
<dbReference type="InterPro" id="IPR052375">
    <property type="entry name" value="Complex_I_20kDa-like"/>
</dbReference>
<keyword evidence="5" id="KW-0408">Iron</keyword>
<dbReference type="GO" id="GO:0046872">
    <property type="term" value="F:metal ion binding"/>
    <property type="evidence" value="ECO:0007669"/>
    <property type="project" value="UniProtKB-KW"/>
</dbReference>
<comment type="similarity">
    <text evidence="2">Belongs to the complex I 20 kDa subunit family.</text>
</comment>
<evidence type="ECO:0000313" key="9">
    <source>
        <dbReference type="Proteomes" id="UP000177309"/>
    </source>
</evidence>
<dbReference type="Pfam" id="PF01058">
    <property type="entry name" value="Oxidored_q6"/>
    <property type="match status" value="1"/>
</dbReference>
<evidence type="ECO:0000256" key="2">
    <source>
        <dbReference type="ARBA" id="ARBA00009173"/>
    </source>
</evidence>